<keyword evidence="1" id="KW-0812">Transmembrane</keyword>
<feature type="transmembrane region" description="Helical" evidence="1">
    <location>
        <begin position="20"/>
        <end position="38"/>
    </location>
</feature>
<evidence type="ECO:0008006" key="4">
    <source>
        <dbReference type="Google" id="ProtNLM"/>
    </source>
</evidence>
<dbReference type="InterPro" id="IPR037257">
    <property type="entry name" value="T2SS_E_N_sf"/>
</dbReference>
<accession>A0A2N1PKA3</accession>
<protein>
    <recommendedName>
        <fullName evidence="4">Type II secretion system protein GspE N-terminal domain-containing protein</fullName>
    </recommendedName>
</protein>
<keyword evidence="1" id="KW-1133">Transmembrane helix</keyword>
<evidence type="ECO:0000313" key="2">
    <source>
        <dbReference type="EMBL" id="PKK88761.1"/>
    </source>
</evidence>
<dbReference type="AlphaFoldDB" id="A0A2N1PKA3"/>
<gene>
    <name evidence="2" type="ORF">CVV64_17320</name>
</gene>
<name>A0A2N1PKA3_9BACT</name>
<reference evidence="2 3" key="1">
    <citation type="journal article" date="2017" name="ISME J.">
        <title>Potential for microbial H2 and metal transformations associated with novel bacteria and archaea in deep terrestrial subsurface sediments.</title>
        <authorList>
            <person name="Hernsdorf A.W."/>
            <person name="Amano Y."/>
            <person name="Miyakawa K."/>
            <person name="Ise K."/>
            <person name="Suzuki Y."/>
            <person name="Anantharaman K."/>
            <person name="Probst A."/>
            <person name="Burstein D."/>
            <person name="Thomas B.C."/>
            <person name="Banfield J.F."/>
        </authorList>
    </citation>
    <scope>NUCLEOTIDE SEQUENCE [LARGE SCALE GENOMIC DNA]</scope>
    <source>
        <strain evidence="2">HGW-Wallbacteria-1</strain>
    </source>
</reference>
<feature type="transmembrane region" description="Helical" evidence="1">
    <location>
        <begin position="457"/>
        <end position="477"/>
    </location>
</feature>
<dbReference type="SUPFAM" id="SSF160246">
    <property type="entry name" value="EspE N-terminal domain-like"/>
    <property type="match status" value="1"/>
</dbReference>
<keyword evidence="1" id="KW-0472">Membrane</keyword>
<comment type="caution">
    <text evidence="2">The sequence shown here is derived from an EMBL/GenBank/DDBJ whole genome shotgun (WGS) entry which is preliminary data.</text>
</comment>
<evidence type="ECO:0000313" key="3">
    <source>
        <dbReference type="Proteomes" id="UP000233256"/>
    </source>
</evidence>
<organism evidence="2 3">
    <name type="scientific">Candidatus Wallbacteria bacterium HGW-Wallbacteria-1</name>
    <dbReference type="NCBI Taxonomy" id="2013854"/>
    <lineage>
        <taxon>Bacteria</taxon>
        <taxon>Candidatus Walliibacteriota</taxon>
    </lineage>
</organism>
<feature type="transmembrane region" description="Helical" evidence="1">
    <location>
        <begin position="201"/>
        <end position="224"/>
    </location>
</feature>
<proteinExistence type="predicted"/>
<evidence type="ECO:0000256" key="1">
    <source>
        <dbReference type="SAM" id="Phobius"/>
    </source>
</evidence>
<dbReference type="EMBL" id="PGXC01000035">
    <property type="protein sequence ID" value="PKK88761.1"/>
    <property type="molecule type" value="Genomic_DNA"/>
</dbReference>
<sequence length="589" mass="66171">MPIFSLISDNSAFSNFPIRVFVIAAVFMMFFSAGYSLAADPDAFTAGDSVSAGSTSGPSGDSDESLDSLLKELDARGPAEKPRGPFSLVAVKSSGRRIESITLRNNVTGKTQTVLESKFHETRLNDLYRIEGAGRDRVLITDGNEKITLMLEKKKPVSKEPPATEIQIPMTSNNPGLLDSIRISEVINRLKVYFKALSMEMLVLHIGIGLAVLLTMLVMGWNMLRSIAALFTKDDEAGEAASEEIFDDDYEPDESEQEKIAERQALKEQLASRRIVDILADQGKITAEQAEEAFSQEKQTSRRAELYLAEKGLVKLQDVYMARAAKYGMEYVDLERFCADEAVFIHKRALGTVPFKLAQSAVLFPYRINSKRRIIYFLHSSEPNSSLENDIRRETGGYYSKFALAEEKGLNDLIKRMKNYYKLDEKFNIEDMMDPRKKKALKKKGEKKAQGIAIVKLAFYLIASLMIVSLGTWRYLINTPTARLKDRVSQCLTSVSQGKAEAALEFLDPESRVIMDSITLCKQLGVNDESKLDFFRISKVELDETGKQARVSWVGRYMRDGSAARVEHVNTWILSGRYWCFAAKDDLDQ</sequence>
<dbReference type="Proteomes" id="UP000233256">
    <property type="component" value="Unassembled WGS sequence"/>
</dbReference>